<comment type="caution">
    <text evidence="3">The sequence shown here is derived from an EMBL/GenBank/DDBJ whole genome shotgun (WGS) entry which is preliminary data.</text>
</comment>
<dbReference type="EMBL" id="BAABGR010000002">
    <property type="protein sequence ID" value="GAA4510145.1"/>
    <property type="molecule type" value="Genomic_DNA"/>
</dbReference>
<reference evidence="4" key="1">
    <citation type="journal article" date="2019" name="Int. J. Syst. Evol. Microbiol.">
        <title>The Global Catalogue of Microorganisms (GCM) 10K type strain sequencing project: providing services to taxonomists for standard genome sequencing and annotation.</title>
        <authorList>
            <consortium name="The Broad Institute Genomics Platform"/>
            <consortium name="The Broad Institute Genome Sequencing Center for Infectious Disease"/>
            <person name="Wu L."/>
            <person name="Ma J."/>
        </authorList>
    </citation>
    <scope>NUCLEOTIDE SEQUENCE [LARGE SCALE GENOMIC DNA]</scope>
    <source>
        <strain evidence="4">JCM 17858</strain>
    </source>
</reference>
<keyword evidence="4" id="KW-1185">Reference proteome</keyword>
<evidence type="ECO:0000259" key="2">
    <source>
        <dbReference type="Pfam" id="PF11396"/>
    </source>
</evidence>
<keyword evidence="1" id="KW-0732">Signal</keyword>
<sequence length="147" mass="16776">MKTILKLGLAVMLMLSFVAVQAQDKLITVAQLPKQAQAFLKTYGKGMTVSYVKKEDEIFSRTTYEVKMNDGSEVEFDKHGNWKEVDFKLNAVPHALIPQNIRNYVAKSFPNNKIVKLARKSTKYEVELSNGLDLEFDKNGKFLRIDD</sequence>
<dbReference type="Proteomes" id="UP001500394">
    <property type="component" value="Unassembled WGS sequence"/>
</dbReference>
<accession>A0ABP8QT08</accession>
<protein>
    <submittedName>
        <fullName evidence="3">PepSY-like domain-containing protein</fullName>
    </submittedName>
</protein>
<feature type="chain" id="PRO_5045353058" evidence="1">
    <location>
        <begin position="23"/>
        <end position="147"/>
    </location>
</feature>
<proteinExistence type="predicted"/>
<dbReference type="SUPFAM" id="SSF160574">
    <property type="entry name" value="BT0923-like"/>
    <property type="match status" value="1"/>
</dbReference>
<evidence type="ECO:0000313" key="3">
    <source>
        <dbReference type="EMBL" id="GAA4510145.1"/>
    </source>
</evidence>
<name>A0ABP8QT08_9SPHI</name>
<gene>
    <name evidence="3" type="ORF">GCM10023173_01180</name>
</gene>
<dbReference type="RefSeq" id="WP_039053300.1">
    <property type="nucleotide sequence ID" value="NZ_BAABGR010000002.1"/>
</dbReference>
<dbReference type="InterPro" id="IPR021533">
    <property type="entry name" value="PepSY-like"/>
</dbReference>
<organism evidence="3 4">
    <name type="scientific">Sphingobacterium thermophilum</name>
    <dbReference type="NCBI Taxonomy" id="768534"/>
    <lineage>
        <taxon>Bacteria</taxon>
        <taxon>Pseudomonadati</taxon>
        <taxon>Bacteroidota</taxon>
        <taxon>Sphingobacteriia</taxon>
        <taxon>Sphingobacteriales</taxon>
        <taxon>Sphingobacteriaceae</taxon>
        <taxon>Sphingobacterium</taxon>
    </lineage>
</organism>
<feature type="signal peptide" evidence="1">
    <location>
        <begin position="1"/>
        <end position="22"/>
    </location>
</feature>
<feature type="domain" description="Putative beta-lactamase-inhibitor-like PepSY-like" evidence="2">
    <location>
        <begin position="63"/>
        <end position="143"/>
    </location>
</feature>
<dbReference type="Pfam" id="PF11396">
    <property type="entry name" value="PepSY_like"/>
    <property type="match status" value="1"/>
</dbReference>
<evidence type="ECO:0000313" key="4">
    <source>
        <dbReference type="Proteomes" id="UP001500394"/>
    </source>
</evidence>
<dbReference type="Gene3D" id="3.40.1420.30">
    <property type="match status" value="1"/>
</dbReference>
<evidence type="ECO:0000256" key="1">
    <source>
        <dbReference type="SAM" id="SignalP"/>
    </source>
</evidence>